<accession>A0A0A3J5N5</accession>
<sequence>MLIEKIKTKHLIPAEYNPRKDLKPGDPEYEKLKRSLEEFGYVEPVIWNKTTGRVIGGHQRLKILLSMGMDEIECVVVEMDEQKEKALNIALNKISGDWDKDKLALLITDLNASDFDVSLTGFDPGELEDLFKDSLKDNIKEDDFDVDSELKKPAVSHLGDVVCQH</sequence>
<dbReference type="eggNOG" id="COG1475">
    <property type="taxonomic scope" value="Bacteria"/>
</dbReference>
<reference evidence="2 3" key="1">
    <citation type="submission" date="2014-02" db="EMBL/GenBank/DDBJ databases">
        <title>Draft genome sequence of Lysinibacillus massiliensis CCUG 49529.</title>
        <authorList>
            <person name="Zhang F."/>
            <person name="Wang G."/>
            <person name="Zhang L."/>
        </authorList>
    </citation>
    <scope>NUCLEOTIDE SEQUENCE [LARGE SCALE GENOMIC DNA]</scope>
    <source>
        <strain evidence="2 3">CCUG 49529</strain>
    </source>
</reference>
<name>A0A0A3J5N5_9BACL</name>
<dbReference type="EMBL" id="JPVQ01000011">
    <property type="protein sequence ID" value="KGR91045.1"/>
    <property type="molecule type" value="Genomic_DNA"/>
</dbReference>
<dbReference type="SMART" id="SM00470">
    <property type="entry name" value="ParB"/>
    <property type="match status" value="1"/>
</dbReference>
<dbReference type="Gene3D" id="3.90.1530.10">
    <property type="entry name" value="Conserved hypothetical protein from pyrococcus furiosus pfu- 392566-001, ParB domain"/>
    <property type="match status" value="1"/>
</dbReference>
<proteinExistence type="predicted"/>
<gene>
    <name evidence="2" type="ORF">CD30_08155</name>
</gene>
<protein>
    <recommendedName>
        <fullName evidence="1">ParB-like N-terminal domain-containing protein</fullName>
    </recommendedName>
</protein>
<feature type="domain" description="ParB-like N-terminal" evidence="1">
    <location>
        <begin position="4"/>
        <end position="93"/>
    </location>
</feature>
<dbReference type="Proteomes" id="UP000030595">
    <property type="component" value="Unassembled WGS sequence"/>
</dbReference>
<comment type="caution">
    <text evidence="2">The sequence shown here is derived from an EMBL/GenBank/DDBJ whole genome shotgun (WGS) entry which is preliminary data.</text>
</comment>
<dbReference type="AlphaFoldDB" id="A0A0A3J5N5"/>
<dbReference type="Pfam" id="PF02195">
    <property type="entry name" value="ParB_N"/>
    <property type="match status" value="1"/>
</dbReference>
<evidence type="ECO:0000313" key="2">
    <source>
        <dbReference type="EMBL" id="KGR91045.1"/>
    </source>
</evidence>
<organism evidence="2 3">
    <name type="scientific">Ureibacillus massiliensis 4400831 = CIP 108448 = CCUG 49529</name>
    <dbReference type="NCBI Taxonomy" id="1211035"/>
    <lineage>
        <taxon>Bacteria</taxon>
        <taxon>Bacillati</taxon>
        <taxon>Bacillota</taxon>
        <taxon>Bacilli</taxon>
        <taxon>Bacillales</taxon>
        <taxon>Caryophanaceae</taxon>
        <taxon>Ureibacillus</taxon>
    </lineage>
</organism>
<dbReference type="InterPro" id="IPR036086">
    <property type="entry name" value="ParB/Sulfiredoxin_sf"/>
</dbReference>
<keyword evidence="3" id="KW-1185">Reference proteome</keyword>
<dbReference type="CDD" id="cd16401">
    <property type="entry name" value="ParB_N_like_MT"/>
    <property type="match status" value="1"/>
</dbReference>
<evidence type="ECO:0000313" key="3">
    <source>
        <dbReference type="Proteomes" id="UP000030595"/>
    </source>
</evidence>
<dbReference type="SUPFAM" id="SSF110849">
    <property type="entry name" value="ParB/Sulfiredoxin"/>
    <property type="match status" value="1"/>
</dbReference>
<evidence type="ECO:0000259" key="1">
    <source>
        <dbReference type="SMART" id="SM00470"/>
    </source>
</evidence>
<dbReference type="InterPro" id="IPR003115">
    <property type="entry name" value="ParB_N"/>
</dbReference>